<proteinExistence type="predicted"/>
<sequence>MANRRDYREAVARALLLGLADHRDLPVRTELIADARLPGGPGAEPAACAHRKFPYGNGVSEVEGSLSRR</sequence>
<accession>A0ABW7TRN1</accession>
<reference evidence="1 2" key="1">
    <citation type="submission" date="2024-10" db="EMBL/GenBank/DDBJ databases">
        <title>The Natural Products Discovery Center: Release of the First 8490 Sequenced Strains for Exploring Actinobacteria Biosynthetic Diversity.</title>
        <authorList>
            <person name="Kalkreuter E."/>
            <person name="Kautsar S.A."/>
            <person name="Yang D."/>
            <person name="Bader C.D."/>
            <person name="Teijaro C.N."/>
            <person name="Fluegel L."/>
            <person name="Davis C.M."/>
            <person name="Simpson J.R."/>
            <person name="Lauterbach L."/>
            <person name="Steele A.D."/>
            <person name="Gui C."/>
            <person name="Meng S."/>
            <person name="Li G."/>
            <person name="Viehrig K."/>
            <person name="Ye F."/>
            <person name="Su P."/>
            <person name="Kiefer A.F."/>
            <person name="Nichols A."/>
            <person name="Cepeda A.J."/>
            <person name="Yan W."/>
            <person name="Fan B."/>
            <person name="Jiang Y."/>
            <person name="Adhikari A."/>
            <person name="Zheng C.-J."/>
            <person name="Schuster L."/>
            <person name="Cowan T.M."/>
            <person name="Smanski M.J."/>
            <person name="Chevrette M.G."/>
            <person name="De Carvalho L.P.S."/>
            <person name="Shen B."/>
        </authorList>
    </citation>
    <scope>NUCLEOTIDE SEQUENCE [LARGE SCALE GENOMIC DNA]</scope>
    <source>
        <strain evidence="1 2">NPDC020568</strain>
    </source>
</reference>
<organism evidence="1 2">
    <name type="scientific">Nocardia carnea</name>
    <dbReference type="NCBI Taxonomy" id="37328"/>
    <lineage>
        <taxon>Bacteria</taxon>
        <taxon>Bacillati</taxon>
        <taxon>Actinomycetota</taxon>
        <taxon>Actinomycetes</taxon>
        <taxon>Mycobacteriales</taxon>
        <taxon>Nocardiaceae</taxon>
        <taxon>Nocardia</taxon>
    </lineage>
</organism>
<dbReference type="RefSeq" id="WP_033244320.1">
    <property type="nucleotide sequence ID" value="NZ_JBIRUQ010000004.1"/>
</dbReference>
<name>A0ABW7TRN1_9NOCA</name>
<dbReference type="GeneID" id="93503738"/>
<evidence type="ECO:0000313" key="2">
    <source>
        <dbReference type="Proteomes" id="UP001611263"/>
    </source>
</evidence>
<dbReference type="Proteomes" id="UP001611263">
    <property type="component" value="Unassembled WGS sequence"/>
</dbReference>
<protein>
    <submittedName>
        <fullName evidence="1">Uncharacterized protein</fullName>
    </submittedName>
</protein>
<gene>
    <name evidence="1" type="ORF">ACH4WX_17510</name>
</gene>
<evidence type="ECO:0000313" key="1">
    <source>
        <dbReference type="EMBL" id="MFI1462516.1"/>
    </source>
</evidence>
<comment type="caution">
    <text evidence="1">The sequence shown here is derived from an EMBL/GenBank/DDBJ whole genome shotgun (WGS) entry which is preliminary data.</text>
</comment>
<dbReference type="EMBL" id="JBIRUQ010000004">
    <property type="protein sequence ID" value="MFI1462516.1"/>
    <property type="molecule type" value="Genomic_DNA"/>
</dbReference>
<keyword evidence="2" id="KW-1185">Reference proteome</keyword>